<reference evidence="1" key="1">
    <citation type="journal article" date="2020" name="Nature">
        <title>Giant virus diversity and host interactions through global metagenomics.</title>
        <authorList>
            <person name="Schulz F."/>
            <person name="Roux S."/>
            <person name="Paez-Espino D."/>
            <person name="Jungbluth S."/>
            <person name="Walsh D.A."/>
            <person name="Denef V.J."/>
            <person name="McMahon K.D."/>
            <person name="Konstantinidis K.T."/>
            <person name="Eloe-Fadrosh E.A."/>
            <person name="Kyrpides N.C."/>
            <person name="Woyke T."/>
        </authorList>
    </citation>
    <scope>NUCLEOTIDE SEQUENCE</scope>
    <source>
        <strain evidence="1">GVMAG-S-3300013094-100</strain>
    </source>
</reference>
<organism evidence="1">
    <name type="scientific">viral metagenome</name>
    <dbReference type="NCBI Taxonomy" id="1070528"/>
    <lineage>
        <taxon>unclassified sequences</taxon>
        <taxon>metagenomes</taxon>
        <taxon>organismal metagenomes</taxon>
    </lineage>
</organism>
<accession>A0A6C0KVY4</accession>
<proteinExistence type="predicted"/>
<name>A0A6C0KVY4_9ZZZZ</name>
<dbReference type="EMBL" id="MN740975">
    <property type="protein sequence ID" value="QHU20847.1"/>
    <property type="molecule type" value="Genomic_DNA"/>
</dbReference>
<sequence length="222" mass="24238">MATTHQTDDLCSYSEKLKRSVGPGVYYLGTPAADCGETCNRDIPADPSLRFQSYGRIACPQGRAVDDGSELWGLNYKNTKCSTDEYLPGKYNGKGACGPAAKSNPRACAAPQESTRLSNPPCTLHSTGWNRWEPLCWNPQDRALVPFEWFTSYRIVVKDNHTPCLENPLDQSDFVPVAGRASIVPTTDDGHWANKSTCSSVTPVTYVGDTNFANFNTCAGIN</sequence>
<protein>
    <submittedName>
        <fullName evidence="1">Uncharacterized protein</fullName>
    </submittedName>
</protein>
<evidence type="ECO:0000313" key="1">
    <source>
        <dbReference type="EMBL" id="QHU20847.1"/>
    </source>
</evidence>
<dbReference type="AlphaFoldDB" id="A0A6C0KVY4"/>